<keyword evidence="3" id="KW-1185">Reference proteome</keyword>
<dbReference type="RefSeq" id="WP_119009208.1">
    <property type="nucleotide sequence ID" value="NZ_BJXK01000021.1"/>
</dbReference>
<evidence type="ECO:0000259" key="1">
    <source>
        <dbReference type="PROSITE" id="PS50164"/>
    </source>
</evidence>
<dbReference type="Proteomes" id="UP000321113">
    <property type="component" value="Unassembled WGS sequence"/>
</dbReference>
<dbReference type="SUPFAM" id="SSF82771">
    <property type="entry name" value="GIY-YIG endonuclease"/>
    <property type="match status" value="1"/>
</dbReference>
<evidence type="ECO:0000313" key="2">
    <source>
        <dbReference type="EMBL" id="GEM81335.1"/>
    </source>
</evidence>
<organism evidence="2 3">
    <name type="scientific">Vibrio superstes NBRC 103154</name>
    <dbReference type="NCBI Taxonomy" id="1219062"/>
    <lineage>
        <taxon>Bacteria</taxon>
        <taxon>Pseudomonadati</taxon>
        <taxon>Pseudomonadota</taxon>
        <taxon>Gammaproteobacteria</taxon>
        <taxon>Vibrionales</taxon>
        <taxon>Vibrionaceae</taxon>
        <taxon>Vibrio</taxon>
    </lineage>
</organism>
<evidence type="ECO:0000313" key="3">
    <source>
        <dbReference type="Proteomes" id="UP000321113"/>
    </source>
</evidence>
<dbReference type="InterPro" id="IPR035901">
    <property type="entry name" value="GIY-YIG_endonuc_sf"/>
</dbReference>
<dbReference type="OrthoDB" id="9807770at2"/>
<reference evidence="2 3" key="1">
    <citation type="submission" date="2019-07" db="EMBL/GenBank/DDBJ databases">
        <title>Whole genome shotgun sequence of Vibrio superstes NBRC 103154.</title>
        <authorList>
            <person name="Hosoyama A."/>
            <person name="Uohara A."/>
            <person name="Ohji S."/>
            <person name="Ichikawa N."/>
        </authorList>
    </citation>
    <scope>NUCLEOTIDE SEQUENCE [LARGE SCALE GENOMIC DNA]</scope>
    <source>
        <strain evidence="2 3">NBRC 103154</strain>
    </source>
</reference>
<dbReference type="AlphaFoldDB" id="A0A511QVE5"/>
<dbReference type="InterPro" id="IPR000305">
    <property type="entry name" value="GIY-YIG_endonuc"/>
</dbReference>
<comment type="caution">
    <text evidence="2">The sequence shown here is derived from an EMBL/GenBank/DDBJ whole genome shotgun (WGS) entry which is preliminary data.</text>
</comment>
<proteinExistence type="predicted"/>
<gene>
    <name evidence="2" type="ORF">VSU01S_35800</name>
</gene>
<accession>A0A511QVE5</accession>
<dbReference type="Pfam" id="PF01541">
    <property type="entry name" value="GIY-YIG"/>
    <property type="match status" value="1"/>
</dbReference>
<feature type="domain" description="GIY-YIG" evidence="1">
    <location>
        <begin position="28"/>
        <end position="106"/>
    </location>
</feature>
<protein>
    <recommendedName>
        <fullName evidence="1">GIY-YIG domain-containing protein</fullName>
    </recommendedName>
</protein>
<name>A0A511QVE5_9VIBR</name>
<dbReference type="Gene3D" id="3.40.1440.10">
    <property type="entry name" value="GIY-YIG endonuclease"/>
    <property type="match status" value="1"/>
</dbReference>
<sequence>MKTQPAAAQPQFEENTNPVLKHIYSVTQQFSVYILSSVNDALLYIGQTENLQSKVWLHKKRTTDHLGLTIFEQKLVYLEQYDNVIDARTREQELTMLPEIDLRKLITTNNPKWDDLFYFL</sequence>
<dbReference type="PROSITE" id="PS50164">
    <property type="entry name" value="GIY_YIG"/>
    <property type="match status" value="1"/>
</dbReference>
<dbReference type="EMBL" id="BJXK01000021">
    <property type="protein sequence ID" value="GEM81335.1"/>
    <property type="molecule type" value="Genomic_DNA"/>
</dbReference>